<organism evidence="2 3">
    <name type="scientific">Athelia psychrophila</name>
    <dbReference type="NCBI Taxonomy" id="1759441"/>
    <lineage>
        <taxon>Eukaryota</taxon>
        <taxon>Fungi</taxon>
        <taxon>Dikarya</taxon>
        <taxon>Basidiomycota</taxon>
        <taxon>Agaricomycotina</taxon>
        <taxon>Agaricomycetes</taxon>
        <taxon>Agaricomycetidae</taxon>
        <taxon>Atheliales</taxon>
        <taxon>Atheliaceae</taxon>
        <taxon>Athelia</taxon>
    </lineage>
</organism>
<dbReference type="OrthoDB" id="339325at2759"/>
<reference evidence="2 3" key="1">
    <citation type="journal article" date="2016" name="Mol. Biol. Evol.">
        <title>Comparative Genomics of Early-Diverging Mushroom-Forming Fungi Provides Insights into the Origins of Lignocellulose Decay Capabilities.</title>
        <authorList>
            <person name="Nagy L.G."/>
            <person name="Riley R."/>
            <person name="Tritt A."/>
            <person name="Adam C."/>
            <person name="Daum C."/>
            <person name="Floudas D."/>
            <person name="Sun H."/>
            <person name="Yadav J.S."/>
            <person name="Pangilinan J."/>
            <person name="Larsson K.H."/>
            <person name="Matsuura K."/>
            <person name="Barry K."/>
            <person name="Labutti K."/>
            <person name="Kuo R."/>
            <person name="Ohm R.A."/>
            <person name="Bhattacharya S.S."/>
            <person name="Shirouzu T."/>
            <person name="Yoshinaga Y."/>
            <person name="Martin F.M."/>
            <person name="Grigoriev I.V."/>
            <person name="Hibbett D.S."/>
        </authorList>
    </citation>
    <scope>NUCLEOTIDE SEQUENCE [LARGE SCALE GENOMIC DNA]</scope>
    <source>
        <strain evidence="2 3">CBS 109695</strain>
    </source>
</reference>
<accession>A0A166SY69</accession>
<dbReference type="AlphaFoldDB" id="A0A166SY69"/>
<gene>
    <name evidence="2" type="ORF">FIBSPDRAFT_163424</name>
</gene>
<protein>
    <submittedName>
        <fullName evidence="2">Uncharacterized protein</fullName>
    </submittedName>
</protein>
<feature type="compositionally biased region" description="Pro residues" evidence="1">
    <location>
        <begin position="91"/>
        <end position="100"/>
    </location>
</feature>
<keyword evidence="3" id="KW-1185">Reference proteome</keyword>
<feature type="region of interest" description="Disordered" evidence="1">
    <location>
        <begin position="1"/>
        <end position="102"/>
    </location>
</feature>
<dbReference type="Proteomes" id="UP000076532">
    <property type="component" value="Unassembled WGS sequence"/>
</dbReference>
<proteinExistence type="predicted"/>
<feature type="compositionally biased region" description="Polar residues" evidence="1">
    <location>
        <begin position="78"/>
        <end position="87"/>
    </location>
</feature>
<dbReference type="EMBL" id="KV417496">
    <property type="protein sequence ID" value="KZP29974.1"/>
    <property type="molecule type" value="Genomic_DNA"/>
</dbReference>
<evidence type="ECO:0000313" key="3">
    <source>
        <dbReference type="Proteomes" id="UP000076532"/>
    </source>
</evidence>
<evidence type="ECO:0000256" key="1">
    <source>
        <dbReference type="SAM" id="MobiDB-lite"/>
    </source>
</evidence>
<name>A0A166SY69_9AGAM</name>
<sequence length="190" mass="21394">MSERDEGGQISVGASNFLDKIEARIPHQQPRPPGTEDTKSIATVNRARGRYLYIANPGSDNSSDEEDRNRIQPPPKPSSSSYNQSYVHQPPALPQLPPPTALQRRSPVIDQIRVFVTTDADQYLLVDVVGSSSGAAIRERIFTKVRYMVPFQVKLYFNMMAGSYMYPTKIRNITLSIGLHSALMRWESHF</sequence>
<evidence type="ECO:0000313" key="2">
    <source>
        <dbReference type="EMBL" id="KZP29974.1"/>
    </source>
</evidence>